<protein>
    <submittedName>
        <fullName evidence="3">Alpha/beta fold hydrolase</fullName>
    </submittedName>
</protein>
<dbReference type="Proteomes" id="UP001431656">
    <property type="component" value="Chromosome"/>
</dbReference>
<keyword evidence="4" id="KW-1185">Reference proteome</keyword>
<proteinExistence type="predicted"/>
<dbReference type="PANTHER" id="PTHR46118">
    <property type="entry name" value="PROTEIN ABHD11"/>
    <property type="match status" value="1"/>
</dbReference>
<dbReference type="GO" id="GO:0052689">
    <property type="term" value="F:carboxylic ester hydrolase activity"/>
    <property type="evidence" value="ECO:0007669"/>
    <property type="project" value="TreeGrafter"/>
</dbReference>
<accession>A0AAN0KBM2</accession>
<dbReference type="InterPro" id="IPR000073">
    <property type="entry name" value="AB_hydrolase_1"/>
</dbReference>
<sequence length="262" mass="28751">MTRLNAIEMGHGPVQLVFAHGVFGQGRNFGNVAKLLADQTTSVLLDLPNHGRSPWTDSFDFDLFADLVADELRARGAQEAPITLVGHSMGGKVAMRLALRHPELLSRLVVADMSPVARSGNDDFQYLIDSLLSLDLDRLGSRKDADDALAEKIPNTAVRAFLLQNLHRGTSGDGWQWLANLGLLQRSVDKLIDWPPISGQWDGPVLWLRGENSDHVQPGDEPIMRDYFPAADLVTIPDAGHWLHADQPQAVAQAIGEFISRS</sequence>
<evidence type="ECO:0000259" key="2">
    <source>
        <dbReference type="Pfam" id="PF12697"/>
    </source>
</evidence>
<dbReference type="Pfam" id="PF12697">
    <property type="entry name" value="Abhydrolase_6"/>
    <property type="match status" value="1"/>
</dbReference>
<dbReference type="PRINTS" id="PR00111">
    <property type="entry name" value="ABHYDROLASE"/>
</dbReference>
<organism evidence="3 4">
    <name type="scientific">Brooklawnia propionicigenes</name>
    <dbReference type="NCBI Taxonomy" id="3041175"/>
    <lineage>
        <taxon>Bacteria</taxon>
        <taxon>Bacillati</taxon>
        <taxon>Actinomycetota</taxon>
        <taxon>Actinomycetes</taxon>
        <taxon>Propionibacteriales</taxon>
        <taxon>Propionibacteriaceae</taxon>
        <taxon>Brooklawnia</taxon>
    </lineage>
</organism>
<evidence type="ECO:0000256" key="1">
    <source>
        <dbReference type="ARBA" id="ARBA00022801"/>
    </source>
</evidence>
<dbReference type="RefSeq" id="WP_286266089.1">
    <property type="nucleotide sequence ID" value="NZ_AP028056.1"/>
</dbReference>
<dbReference type="KEGG" id="broo:brsh051_27980"/>
<dbReference type="Gene3D" id="3.40.50.1820">
    <property type="entry name" value="alpha/beta hydrolase"/>
    <property type="match status" value="1"/>
</dbReference>
<keyword evidence="1 3" id="KW-0378">Hydrolase</keyword>
<evidence type="ECO:0000313" key="4">
    <source>
        <dbReference type="Proteomes" id="UP001431656"/>
    </source>
</evidence>
<reference evidence="3" key="1">
    <citation type="journal article" date="2024" name="Int. J. Syst. Evol. Microbiol.">
        <title>Brooklawnia propionicigenes sp. nov., a facultatively anaerobic, propionate-producing bacterium isolated from a methanogenic reactor treating waste from cattle farms.</title>
        <authorList>
            <person name="Akita Y."/>
            <person name="Ueki A."/>
            <person name="Tonouchi A."/>
            <person name="Sugawara Y."/>
            <person name="Honma S."/>
            <person name="Kaku N."/>
            <person name="Ueki K."/>
        </authorList>
    </citation>
    <scope>NUCLEOTIDE SEQUENCE</scope>
    <source>
        <strain evidence="3">SH051</strain>
    </source>
</reference>
<name>A0AAN0KBM2_9ACTN</name>
<evidence type="ECO:0000313" key="3">
    <source>
        <dbReference type="EMBL" id="BEH03517.1"/>
    </source>
</evidence>
<dbReference type="InterPro" id="IPR029058">
    <property type="entry name" value="AB_hydrolase_fold"/>
</dbReference>
<dbReference type="SUPFAM" id="SSF53474">
    <property type="entry name" value="alpha/beta-Hydrolases"/>
    <property type="match status" value="1"/>
</dbReference>
<gene>
    <name evidence="3" type="ORF">brsh051_27980</name>
</gene>
<feature type="domain" description="AB hydrolase-1" evidence="2">
    <location>
        <begin position="16"/>
        <end position="254"/>
    </location>
</feature>
<dbReference type="PANTHER" id="PTHR46118:SF4">
    <property type="entry name" value="PROTEIN ABHD11"/>
    <property type="match status" value="1"/>
</dbReference>
<dbReference type="AlphaFoldDB" id="A0AAN0KBM2"/>
<dbReference type="EMBL" id="AP028056">
    <property type="protein sequence ID" value="BEH03517.1"/>
    <property type="molecule type" value="Genomic_DNA"/>
</dbReference>